<organism evidence="1">
    <name type="scientific">bioreactor metagenome</name>
    <dbReference type="NCBI Taxonomy" id="1076179"/>
    <lineage>
        <taxon>unclassified sequences</taxon>
        <taxon>metagenomes</taxon>
        <taxon>ecological metagenomes</taxon>
    </lineage>
</organism>
<name>A0A645D356_9ZZZZ</name>
<reference evidence="1" key="1">
    <citation type="submission" date="2019-08" db="EMBL/GenBank/DDBJ databases">
        <authorList>
            <person name="Kucharzyk K."/>
            <person name="Murdoch R.W."/>
            <person name="Higgins S."/>
            <person name="Loffler F."/>
        </authorList>
    </citation>
    <scope>NUCLEOTIDE SEQUENCE</scope>
</reference>
<protein>
    <submittedName>
        <fullName evidence="1">Uncharacterized protein</fullName>
    </submittedName>
</protein>
<dbReference type="EMBL" id="VSSQ01032308">
    <property type="protein sequence ID" value="MPM83533.1"/>
    <property type="molecule type" value="Genomic_DNA"/>
</dbReference>
<dbReference type="AlphaFoldDB" id="A0A645D356"/>
<sequence length="47" mass="5156">MIAGGFEEGNIHTFPGFTQARAYLDTICGEGDVILYENDLPDQYSEG</sequence>
<evidence type="ECO:0000313" key="1">
    <source>
        <dbReference type="EMBL" id="MPM83533.1"/>
    </source>
</evidence>
<accession>A0A645D356</accession>
<comment type="caution">
    <text evidence="1">The sequence shown here is derived from an EMBL/GenBank/DDBJ whole genome shotgun (WGS) entry which is preliminary data.</text>
</comment>
<gene>
    <name evidence="1" type="ORF">SDC9_130597</name>
</gene>
<proteinExistence type="predicted"/>